<dbReference type="Proteomes" id="UP000597341">
    <property type="component" value="Unassembled WGS sequence"/>
</dbReference>
<dbReference type="InterPro" id="IPR036388">
    <property type="entry name" value="WH-like_DNA-bd_sf"/>
</dbReference>
<organism evidence="2 3">
    <name type="scientific">Nocardioides flavus</name>
    <name type="common">ex Wang et al. 2016</name>
    <dbReference type="NCBI Taxonomy" id="2058780"/>
    <lineage>
        <taxon>Bacteria</taxon>
        <taxon>Bacillati</taxon>
        <taxon>Actinomycetota</taxon>
        <taxon>Actinomycetes</taxon>
        <taxon>Propionibacteriales</taxon>
        <taxon>Nocardioidaceae</taxon>
        <taxon>Nocardioides</taxon>
    </lineage>
</organism>
<dbReference type="Gene3D" id="1.10.10.10">
    <property type="entry name" value="Winged helix-like DNA-binding domain superfamily/Winged helix DNA-binding domain"/>
    <property type="match status" value="1"/>
</dbReference>
<evidence type="ECO:0000259" key="1">
    <source>
        <dbReference type="SMART" id="SM01043"/>
    </source>
</evidence>
<dbReference type="SUPFAM" id="SSF48452">
    <property type="entry name" value="TPR-like"/>
    <property type="match status" value="1"/>
</dbReference>
<dbReference type="EMBL" id="BNAD01000001">
    <property type="protein sequence ID" value="GHE16250.1"/>
    <property type="molecule type" value="Genomic_DNA"/>
</dbReference>
<dbReference type="InterPro" id="IPR011990">
    <property type="entry name" value="TPR-like_helical_dom_sf"/>
</dbReference>
<protein>
    <recommendedName>
        <fullName evidence="1">Bacterial transcriptional activator domain-containing protein</fullName>
    </recommendedName>
</protein>
<comment type="caution">
    <text evidence="2">The sequence shown here is derived from an EMBL/GenBank/DDBJ whole genome shotgun (WGS) entry which is preliminary data.</text>
</comment>
<dbReference type="SMART" id="SM01043">
    <property type="entry name" value="BTAD"/>
    <property type="match status" value="1"/>
</dbReference>
<proteinExistence type="predicted"/>
<evidence type="ECO:0000313" key="3">
    <source>
        <dbReference type="Proteomes" id="UP000597341"/>
    </source>
</evidence>
<keyword evidence="3" id="KW-1185">Reference proteome</keyword>
<reference evidence="3" key="1">
    <citation type="journal article" date="2019" name="Int. J. Syst. Evol. Microbiol.">
        <title>The Global Catalogue of Microorganisms (GCM) 10K type strain sequencing project: providing services to taxonomists for standard genome sequencing and annotation.</title>
        <authorList>
            <consortium name="The Broad Institute Genomics Platform"/>
            <consortium name="The Broad Institute Genome Sequencing Center for Infectious Disease"/>
            <person name="Wu L."/>
            <person name="Ma J."/>
        </authorList>
    </citation>
    <scope>NUCLEOTIDE SEQUENCE [LARGE SCALE GENOMIC DNA]</scope>
    <source>
        <strain evidence="3">CGMCC 1.12791</strain>
    </source>
</reference>
<evidence type="ECO:0000313" key="2">
    <source>
        <dbReference type="EMBL" id="GHE16250.1"/>
    </source>
</evidence>
<dbReference type="InterPro" id="IPR005158">
    <property type="entry name" value="BTAD"/>
</dbReference>
<gene>
    <name evidence="2" type="ORF">GCM10011376_08600</name>
</gene>
<name>A0ABQ3HF91_9ACTN</name>
<dbReference type="InterPro" id="IPR051677">
    <property type="entry name" value="AfsR-DnrI-RedD_regulator"/>
</dbReference>
<sequence>MTPGPAVVFTQQEDLHVTEEGGHPRAVDIRESVVSTDLDRDQRCTPRALLCLFGGPSVLHHGTRIVVPEGSQRLLVLVALRGGRVDRRRVAGSLWPNGSDDRAAGNLRSAMWRLRSAGLDLLSNEHGVVTLRERVDVDVHAVASWADRLVRGTHTDDDLVLEGRPLDPDDVLPGWYDDWVIFERERLRQRVLHGLEALSTLLREQGRCAEAVEAALCAVHLEPLRESGQRALLLAHLAEGNQVEAHRALDTYARLLRNELGLRTSAELQALLRAPRPRLSDLPRA</sequence>
<dbReference type="PANTHER" id="PTHR35807">
    <property type="entry name" value="TRANSCRIPTIONAL REGULATOR REDD-RELATED"/>
    <property type="match status" value="1"/>
</dbReference>
<accession>A0ABQ3HF91</accession>
<dbReference type="Pfam" id="PF03704">
    <property type="entry name" value="BTAD"/>
    <property type="match status" value="1"/>
</dbReference>
<feature type="domain" description="Bacterial transcriptional activator" evidence="1">
    <location>
        <begin position="137"/>
        <end position="276"/>
    </location>
</feature>
<dbReference type="Gene3D" id="1.25.40.10">
    <property type="entry name" value="Tetratricopeptide repeat domain"/>
    <property type="match status" value="1"/>
</dbReference>